<feature type="transmembrane region" description="Helical" evidence="6">
    <location>
        <begin position="123"/>
        <end position="141"/>
    </location>
</feature>
<feature type="transmembrane region" description="Helical" evidence="6">
    <location>
        <begin position="81"/>
        <end position="103"/>
    </location>
</feature>
<sequence>MAGLGGHAPADRPVRCVAHSCSSSARGPGGPVKHHDTAVSGWVLFEVVAALTLVHTHIFVAGYFLTASLIGADPNRHRASIVVRSAGLVVFMTAHSVLIRWLYAHPPTGVEAADAETGAQLMYFGGNVVDITLIILLLAGWHRSTRPRESP</sequence>
<comment type="caution">
    <text evidence="7">The sequence shown here is derived from an EMBL/GenBank/DDBJ whole genome shotgun (WGS) entry which is preliminary data.</text>
</comment>
<dbReference type="GO" id="GO:0005886">
    <property type="term" value="C:plasma membrane"/>
    <property type="evidence" value="ECO:0007669"/>
    <property type="project" value="UniProtKB-SubCell"/>
</dbReference>
<accession>A0A3A5LY60</accession>
<reference evidence="7 8" key="1">
    <citation type="submission" date="2018-09" db="EMBL/GenBank/DDBJ databases">
        <title>Novel species of Arthrobacter.</title>
        <authorList>
            <person name="Liu Q."/>
            <person name="Xin Y.-H."/>
        </authorList>
    </citation>
    <scope>NUCLEOTIDE SEQUENCE [LARGE SCALE GENOMIC DNA]</scope>
    <source>
        <strain evidence="7 8">Hz2</strain>
    </source>
</reference>
<protein>
    <submittedName>
        <fullName evidence="7">Uncharacterized protein</fullName>
    </submittedName>
</protein>
<dbReference type="AlphaFoldDB" id="A0A3A5LY60"/>
<keyword evidence="2" id="KW-1003">Cell membrane</keyword>
<keyword evidence="3 6" id="KW-0812">Transmembrane</keyword>
<evidence type="ECO:0000256" key="6">
    <source>
        <dbReference type="SAM" id="Phobius"/>
    </source>
</evidence>
<comment type="subcellular location">
    <subcellularLocation>
        <location evidence="1">Cell membrane</location>
        <topology evidence="1">Multi-pass membrane protein</topology>
    </subcellularLocation>
</comment>
<dbReference type="Pfam" id="PF09678">
    <property type="entry name" value="Caa3_CtaG"/>
    <property type="match status" value="1"/>
</dbReference>
<evidence type="ECO:0000256" key="3">
    <source>
        <dbReference type="ARBA" id="ARBA00022692"/>
    </source>
</evidence>
<evidence type="ECO:0000256" key="5">
    <source>
        <dbReference type="ARBA" id="ARBA00023136"/>
    </source>
</evidence>
<evidence type="ECO:0000313" key="7">
    <source>
        <dbReference type="EMBL" id="RJT76919.1"/>
    </source>
</evidence>
<evidence type="ECO:0000256" key="1">
    <source>
        <dbReference type="ARBA" id="ARBA00004651"/>
    </source>
</evidence>
<keyword evidence="8" id="KW-1185">Reference proteome</keyword>
<organism evidence="7 8">
    <name type="scientific">Arthrobacter cheniae</name>
    <dbReference type="NCBI Taxonomy" id="1258888"/>
    <lineage>
        <taxon>Bacteria</taxon>
        <taxon>Bacillati</taxon>
        <taxon>Actinomycetota</taxon>
        <taxon>Actinomycetes</taxon>
        <taxon>Micrococcales</taxon>
        <taxon>Micrococcaceae</taxon>
        <taxon>Arthrobacter</taxon>
    </lineage>
</organism>
<evidence type="ECO:0000313" key="8">
    <source>
        <dbReference type="Proteomes" id="UP000272560"/>
    </source>
</evidence>
<dbReference type="InterPro" id="IPR019108">
    <property type="entry name" value="Caa3_assmbl_CtaG-rel"/>
</dbReference>
<dbReference type="OrthoDB" id="5024156at2"/>
<feature type="transmembrane region" description="Helical" evidence="6">
    <location>
        <begin position="42"/>
        <end position="69"/>
    </location>
</feature>
<proteinExistence type="predicted"/>
<keyword evidence="4 6" id="KW-1133">Transmembrane helix</keyword>
<keyword evidence="5 6" id="KW-0472">Membrane</keyword>
<evidence type="ECO:0000256" key="4">
    <source>
        <dbReference type="ARBA" id="ARBA00022989"/>
    </source>
</evidence>
<evidence type="ECO:0000256" key="2">
    <source>
        <dbReference type="ARBA" id="ARBA00022475"/>
    </source>
</evidence>
<dbReference type="Proteomes" id="UP000272560">
    <property type="component" value="Unassembled WGS sequence"/>
</dbReference>
<name>A0A3A5LY60_9MICC</name>
<dbReference type="EMBL" id="QZVT01000010">
    <property type="protein sequence ID" value="RJT76919.1"/>
    <property type="molecule type" value="Genomic_DNA"/>
</dbReference>
<gene>
    <name evidence="7" type="ORF">D6T63_15760</name>
</gene>